<protein>
    <submittedName>
        <fullName evidence="1">DUF885 domain-containing protein</fullName>
    </submittedName>
</protein>
<dbReference type="OrthoDB" id="9760040at2"/>
<organism evidence="1 2">
    <name type="scientific">Silvibacterium dinghuense</name>
    <dbReference type="NCBI Taxonomy" id="1560006"/>
    <lineage>
        <taxon>Bacteria</taxon>
        <taxon>Pseudomonadati</taxon>
        <taxon>Acidobacteriota</taxon>
        <taxon>Terriglobia</taxon>
        <taxon>Terriglobales</taxon>
        <taxon>Acidobacteriaceae</taxon>
        <taxon>Silvibacterium</taxon>
    </lineage>
</organism>
<dbReference type="EMBL" id="SDMK01000002">
    <property type="protein sequence ID" value="RXS95716.1"/>
    <property type="molecule type" value="Genomic_DNA"/>
</dbReference>
<comment type="caution">
    <text evidence="1">The sequence shown here is derived from an EMBL/GenBank/DDBJ whole genome shotgun (WGS) entry which is preliminary data.</text>
</comment>
<evidence type="ECO:0000313" key="1">
    <source>
        <dbReference type="EMBL" id="RXS95716.1"/>
    </source>
</evidence>
<accession>A0A4Q1SEK2</accession>
<evidence type="ECO:0000313" key="2">
    <source>
        <dbReference type="Proteomes" id="UP000290253"/>
    </source>
</evidence>
<dbReference type="PANTHER" id="PTHR33361">
    <property type="entry name" value="GLR0591 PROTEIN"/>
    <property type="match status" value="1"/>
</dbReference>
<keyword evidence="2" id="KW-1185">Reference proteome</keyword>
<dbReference type="InterPro" id="IPR010281">
    <property type="entry name" value="DUF885"/>
</dbReference>
<sequence length="538" mass="61219">MATYVGDTRYNDRLTDYSAAAFARDTEHAKAALQGFDAIDPKTLSNEAQLNRTLIMRSLERKIEDAPFRKWEMPVDQMNGPHLDYAALASQMPFRTVQDYENYIARLHALPTAFAQITEDMRLGLRDHLMPPRSLLAIAVTEIHDIADKSPEESPFAAPIKSFPASISAADQDRLRKGILDAIAQDVTPAYAKFEAFVKNDYAPHGRTEDGIWSLPDGAARYRQAIKDNTTTELSPDAIHAMGLKQVKEIDEQMLALAKSQGYSDLKSFNEHIRNDRDLYGKSGEQVLGLYQHYEDQMVAKLPELFHRLPKNKLEVVPMDAFRAPDAVPADYSPGAANRPGRVNVNEYDPTHRLLLNVEAIAYHEGIPGHHMQFSIAQERSDLPTFRQFADYNAYSEGWALYAERLGKEVGFYQDPYSEYGRLENEMWRSIRLVVDTGVHQDHWTREQMIQFFRDHTAMDEKNIESEVDRYIAWPGQALAYKLGQMKILELRAYAKEQLGAKFDIRSFHDAVLAEGPLPLDVLDARIRGWVDAQKKAQ</sequence>
<name>A0A4Q1SEK2_9BACT</name>
<dbReference type="Proteomes" id="UP000290253">
    <property type="component" value="Unassembled WGS sequence"/>
</dbReference>
<dbReference type="AlphaFoldDB" id="A0A4Q1SEK2"/>
<gene>
    <name evidence="1" type="ORF">ESZ00_10495</name>
</gene>
<proteinExistence type="predicted"/>
<dbReference type="PANTHER" id="PTHR33361:SF16">
    <property type="entry name" value="DUF885 DOMAIN-CONTAINING PROTEIN"/>
    <property type="match status" value="1"/>
</dbReference>
<dbReference type="Pfam" id="PF05960">
    <property type="entry name" value="DUF885"/>
    <property type="match status" value="1"/>
</dbReference>
<reference evidence="1 2" key="1">
    <citation type="journal article" date="2016" name="Int. J. Syst. Evol. Microbiol.">
        <title>Acidipila dinghuensis sp. nov., an acidobacterium isolated from forest soil.</title>
        <authorList>
            <person name="Jiang Y.W."/>
            <person name="Wang J."/>
            <person name="Chen M.H."/>
            <person name="Lv Y.Y."/>
            <person name="Qiu L.H."/>
        </authorList>
    </citation>
    <scope>NUCLEOTIDE SEQUENCE [LARGE SCALE GENOMIC DNA]</scope>
    <source>
        <strain evidence="1 2">DHOF10</strain>
    </source>
</reference>